<dbReference type="Pfam" id="PF13499">
    <property type="entry name" value="EF-hand_7"/>
    <property type="match status" value="1"/>
</dbReference>
<organism evidence="7">
    <name type="scientific">Chromera velia CCMP2878</name>
    <dbReference type="NCBI Taxonomy" id="1169474"/>
    <lineage>
        <taxon>Eukaryota</taxon>
        <taxon>Sar</taxon>
        <taxon>Alveolata</taxon>
        <taxon>Colpodellida</taxon>
        <taxon>Chromeraceae</taxon>
        <taxon>Chromera</taxon>
    </lineage>
</organism>
<dbReference type="InterPro" id="IPR002048">
    <property type="entry name" value="EF_hand_dom"/>
</dbReference>
<dbReference type="PANTHER" id="PTHR23048">
    <property type="entry name" value="MYOSIN LIGHT CHAIN 1, 3"/>
    <property type="match status" value="1"/>
</dbReference>
<dbReference type="PROSITE" id="PS50222">
    <property type="entry name" value="EF_HAND_2"/>
    <property type="match status" value="1"/>
</dbReference>
<sequence>MNFVDIPRKRREELRFAFNTVDKKRLGALDANQTVYLLKSIGITTGRKDVEALKQEYEEHGAFTFEDLLQISATAFTDSKIKRDLFRAFRGLDPHNTGSVKATELRHILTNLGLAIKLNAQEVDSLIQEADPRRTGLVDYAKLIDIIVSR</sequence>
<feature type="domain" description="EF-hand" evidence="6">
    <location>
        <begin position="9"/>
        <end position="44"/>
    </location>
</feature>
<dbReference type="AlphaFoldDB" id="A0A0G4FA53"/>
<dbReference type="SUPFAM" id="SSF47473">
    <property type="entry name" value="EF-hand"/>
    <property type="match status" value="1"/>
</dbReference>
<evidence type="ECO:0000256" key="4">
    <source>
        <dbReference type="ARBA" id="ARBA00022837"/>
    </source>
</evidence>
<dbReference type="InterPro" id="IPR011992">
    <property type="entry name" value="EF-hand-dom_pair"/>
</dbReference>
<evidence type="ECO:0000259" key="6">
    <source>
        <dbReference type="PROSITE" id="PS50222"/>
    </source>
</evidence>
<evidence type="ECO:0000256" key="3">
    <source>
        <dbReference type="ARBA" id="ARBA00022737"/>
    </source>
</evidence>
<evidence type="ECO:0000256" key="5">
    <source>
        <dbReference type="ARBA" id="ARBA00022990"/>
    </source>
</evidence>
<dbReference type="GO" id="GO:0016460">
    <property type="term" value="C:myosin II complex"/>
    <property type="evidence" value="ECO:0007669"/>
    <property type="project" value="TreeGrafter"/>
</dbReference>
<evidence type="ECO:0000256" key="1">
    <source>
        <dbReference type="ARBA" id="ARBA00020786"/>
    </source>
</evidence>
<dbReference type="Gene3D" id="1.10.238.10">
    <property type="entry name" value="EF-hand"/>
    <property type="match status" value="1"/>
</dbReference>
<accession>A0A0G4FA53</accession>
<keyword evidence="3" id="KW-0677">Repeat</keyword>
<reference evidence="7" key="1">
    <citation type="submission" date="2014-11" db="EMBL/GenBank/DDBJ databases">
        <authorList>
            <person name="Otto D Thomas"/>
            <person name="Naeem Raeece"/>
        </authorList>
    </citation>
    <scope>NUCLEOTIDE SEQUENCE</scope>
</reference>
<keyword evidence="4" id="KW-0106">Calcium</keyword>
<dbReference type="FunFam" id="1.10.238.10:FF:000003">
    <property type="entry name" value="Calmodulin A"/>
    <property type="match status" value="1"/>
</dbReference>
<dbReference type="EMBL" id="CDMZ01000232">
    <property type="protein sequence ID" value="CEM09809.1"/>
    <property type="molecule type" value="Genomic_DNA"/>
</dbReference>
<dbReference type="InterPro" id="IPR050230">
    <property type="entry name" value="CALM/Myosin/TropC-like"/>
</dbReference>
<evidence type="ECO:0000256" key="2">
    <source>
        <dbReference type="ARBA" id="ARBA00022723"/>
    </source>
</evidence>
<dbReference type="GO" id="GO:0005509">
    <property type="term" value="F:calcium ion binding"/>
    <property type="evidence" value="ECO:0007669"/>
    <property type="project" value="InterPro"/>
</dbReference>
<dbReference type="PhylomeDB" id="A0A0G4FA53"/>
<evidence type="ECO:0000313" key="7">
    <source>
        <dbReference type="EMBL" id="CEM09809.1"/>
    </source>
</evidence>
<gene>
    <name evidence="7" type="ORF">Cvel_3021</name>
</gene>
<name>A0A0G4FA53_9ALVE</name>
<dbReference type="PANTHER" id="PTHR23048:SF0">
    <property type="entry name" value="CALMODULIN LIKE 3"/>
    <property type="match status" value="1"/>
</dbReference>
<keyword evidence="2" id="KW-0479">Metal-binding</keyword>
<proteinExistence type="predicted"/>
<protein>
    <recommendedName>
        <fullName evidence="1">Calmodulin</fullName>
    </recommendedName>
</protein>
<dbReference type="VEuPathDB" id="CryptoDB:Cvel_3021"/>
<keyword evidence="5" id="KW-0007">Acetylation</keyword>